<evidence type="ECO:0000313" key="2">
    <source>
        <dbReference type="Proteomes" id="UP000004277"/>
    </source>
</evidence>
<dbReference type="EMBL" id="AKCV02000015">
    <property type="protein sequence ID" value="TMS58330.1"/>
    <property type="molecule type" value="Genomic_DNA"/>
</dbReference>
<comment type="caution">
    <text evidence="1">The sequence shown here is derived from an EMBL/GenBank/DDBJ whole genome shotgun (WGS) entry which is preliminary data.</text>
</comment>
<keyword evidence="2" id="KW-1185">Reference proteome</keyword>
<organism evidence="1 2">
    <name type="scientific">Imbroritus primus</name>
    <dbReference type="NCBI Taxonomy" id="3058603"/>
    <lineage>
        <taxon>Bacteria</taxon>
        <taxon>Pseudomonadati</taxon>
        <taxon>Pseudomonadota</taxon>
        <taxon>Betaproteobacteria</taxon>
        <taxon>Burkholderiales</taxon>
        <taxon>Burkholderiaceae</taxon>
        <taxon>Imbroritus</taxon>
    </lineage>
</organism>
<evidence type="ECO:0000313" key="1">
    <source>
        <dbReference type="EMBL" id="TMS58330.1"/>
    </source>
</evidence>
<gene>
    <name evidence="1" type="ORF">MW7_006165</name>
</gene>
<proteinExistence type="predicted"/>
<dbReference type="Proteomes" id="UP000004277">
    <property type="component" value="Unassembled WGS sequence"/>
</dbReference>
<name>A0ACD3SQ24_9BURK</name>
<protein>
    <submittedName>
        <fullName evidence="1">Anti-sigma factor</fullName>
    </submittedName>
</protein>
<accession>A0ACD3SQ24</accession>
<reference evidence="1" key="1">
    <citation type="submission" date="2019-05" db="EMBL/GenBank/DDBJ databases">
        <title>Revised genome assembly of Burkholderiaceae (previously Ralstonia) sp. PBA.</title>
        <authorList>
            <person name="Gan H.M."/>
        </authorList>
    </citation>
    <scope>NUCLEOTIDE SEQUENCE</scope>
    <source>
        <strain evidence="1">PBA</strain>
    </source>
</reference>
<sequence>MGQAQQQPVRLTAVAEHVSALMDGEIASHELNEAFDAAKSDAGMADWQCYQLIGDALRSEDLIQGESSDAFLQSFAARFESEPHVLAPVAARSVSRHRLLLRPSWVRRVVPTTAVAAAVAAVTWIAVPQLGQSVNPNTSSTVVAMAPAPSESATRSAGPVIAVSADATMIRDARLDDYLRAHRQAATTGVSMPYIRAAAAQTTQAQDNSKE</sequence>